<reference evidence="2" key="1">
    <citation type="submission" date="2016-11" db="EMBL/GenBank/DDBJ databases">
        <authorList>
            <person name="Varghese N."/>
            <person name="Submissions S."/>
        </authorList>
    </citation>
    <scope>NUCLEOTIDE SEQUENCE [LARGE SCALE GENOMIC DNA]</scope>
    <source>
        <strain evidence="2">DSM 3071</strain>
    </source>
</reference>
<evidence type="ECO:0000313" key="2">
    <source>
        <dbReference type="Proteomes" id="UP000184278"/>
    </source>
</evidence>
<dbReference type="AlphaFoldDB" id="A0A1M5ZPZ8"/>
<dbReference type="STRING" id="1121131.SAMN02745229_02549"/>
<evidence type="ECO:0000313" key="1">
    <source>
        <dbReference type="EMBL" id="SHI26274.1"/>
    </source>
</evidence>
<dbReference type="EMBL" id="FQXK01000021">
    <property type="protein sequence ID" value="SHI26274.1"/>
    <property type="molecule type" value="Genomic_DNA"/>
</dbReference>
<evidence type="ECO:0008006" key="3">
    <source>
        <dbReference type="Google" id="ProtNLM"/>
    </source>
</evidence>
<dbReference type="GeneID" id="89507855"/>
<proteinExistence type="predicted"/>
<keyword evidence="2" id="KW-1185">Reference proteome</keyword>
<dbReference type="RefSeq" id="WP_073388336.1">
    <property type="nucleotide sequence ID" value="NZ_FQXK01000021.1"/>
</dbReference>
<sequence length="240" mass="27639">MKKQIILLGIVIVLLASAFLYRFFCMKDETIKIEIGKNEIYEVELDTYEQYYNVLLDYAMVHVKGKVESIDKGYSTFTEIKIVDDLSEDELTICAHDYPKDIEIGSVIYVYGMIQPDEFGIILPEEYGTHYLIDTKSRSWMGTNISLELDKSDYLSVTESIERARMIYEQVLFEMEGDIELSKTQDGNQYYYLVDGKTRIRMYFQGDSNLKDGDHVIVVGTATDNSNTISGKEVKYISSE</sequence>
<protein>
    <recommendedName>
        <fullName evidence="3">tRNA_anti-like</fullName>
    </recommendedName>
</protein>
<organism evidence="1 2">
    <name type="scientific">Butyrivibrio fibrisolvens DSM 3071</name>
    <dbReference type="NCBI Taxonomy" id="1121131"/>
    <lineage>
        <taxon>Bacteria</taxon>
        <taxon>Bacillati</taxon>
        <taxon>Bacillota</taxon>
        <taxon>Clostridia</taxon>
        <taxon>Lachnospirales</taxon>
        <taxon>Lachnospiraceae</taxon>
        <taxon>Butyrivibrio</taxon>
    </lineage>
</organism>
<dbReference type="Proteomes" id="UP000184278">
    <property type="component" value="Unassembled WGS sequence"/>
</dbReference>
<name>A0A1M5ZPZ8_BUTFI</name>
<gene>
    <name evidence="1" type="ORF">SAMN02745229_02549</name>
</gene>
<accession>A0A1M5ZPZ8</accession>